<dbReference type="Proteomes" id="UP000602510">
    <property type="component" value="Unassembled WGS sequence"/>
</dbReference>
<dbReference type="AlphaFoldDB" id="A0A833WC29"/>
<gene>
    <name evidence="1" type="ORF">GN244_ATG11009</name>
</gene>
<dbReference type="EMBL" id="WSZM01000257">
    <property type="protein sequence ID" value="KAF4036918.1"/>
    <property type="molecule type" value="Genomic_DNA"/>
</dbReference>
<sequence>MSSLKDIEVDGVTAFAPPPAPSYRYAIELKSSKMSIWMEDRTSKKQWFKGGMLKTDYLTTANTIPDASAADYVECFRDTLDSDLVDLSDAKQKLYALKGGALRLELSVTIRGNQFYWSNLTLGHT</sequence>
<protein>
    <submittedName>
        <fullName evidence="1">Uncharacterized protein</fullName>
    </submittedName>
</protein>
<proteinExistence type="predicted"/>
<evidence type="ECO:0000313" key="2">
    <source>
        <dbReference type="Proteomes" id="UP000602510"/>
    </source>
</evidence>
<comment type="caution">
    <text evidence="1">The sequence shown here is derived from an EMBL/GenBank/DDBJ whole genome shotgun (WGS) entry which is preliminary data.</text>
</comment>
<name>A0A833WC29_PHYIN</name>
<reference evidence="1" key="1">
    <citation type="submission" date="2020-04" db="EMBL/GenBank/DDBJ databases">
        <title>Hybrid Assembly of Korean Phytophthora infestans isolates.</title>
        <authorList>
            <person name="Prokchorchik M."/>
            <person name="Lee Y."/>
            <person name="Seo J."/>
            <person name="Cho J.-H."/>
            <person name="Park Y.-E."/>
            <person name="Jang D.-C."/>
            <person name="Im J.-S."/>
            <person name="Choi J.-G."/>
            <person name="Park H.-J."/>
            <person name="Lee G.-B."/>
            <person name="Lee Y.-G."/>
            <person name="Hong S.-Y."/>
            <person name="Cho K."/>
            <person name="Sohn K.H."/>
        </authorList>
    </citation>
    <scope>NUCLEOTIDE SEQUENCE</scope>
    <source>
        <strain evidence="1">KR_1_A1</strain>
    </source>
</reference>
<organism evidence="1 2">
    <name type="scientific">Phytophthora infestans</name>
    <name type="common">Potato late blight agent</name>
    <name type="synonym">Botrytis infestans</name>
    <dbReference type="NCBI Taxonomy" id="4787"/>
    <lineage>
        <taxon>Eukaryota</taxon>
        <taxon>Sar</taxon>
        <taxon>Stramenopiles</taxon>
        <taxon>Oomycota</taxon>
        <taxon>Peronosporomycetes</taxon>
        <taxon>Peronosporales</taxon>
        <taxon>Peronosporaceae</taxon>
        <taxon>Phytophthora</taxon>
    </lineage>
</organism>
<accession>A0A833WC29</accession>
<keyword evidence="2" id="KW-1185">Reference proteome</keyword>
<evidence type="ECO:0000313" key="1">
    <source>
        <dbReference type="EMBL" id="KAF4036918.1"/>
    </source>
</evidence>